<dbReference type="PANTHER" id="PTHR12937:SF0">
    <property type="entry name" value="VACUOLAR PROTEIN SORTING-ASSOCIATED PROTEIN 28 HOMOLOG"/>
    <property type="match status" value="1"/>
</dbReference>
<evidence type="ECO:0000256" key="4">
    <source>
        <dbReference type="ARBA" id="ARBA00022927"/>
    </source>
</evidence>
<reference evidence="9" key="1">
    <citation type="submission" date="2016-12" db="EMBL/GenBank/DDBJ databases">
        <title>The genomes of Aspergillus section Nigri reveals drivers in fungal speciation.</title>
        <authorList>
            <consortium name="DOE Joint Genome Institute"/>
            <person name="Vesth T.C."/>
            <person name="Nybo J."/>
            <person name="Theobald S."/>
            <person name="Brandl J."/>
            <person name="Frisvad J.C."/>
            <person name="Nielsen K.F."/>
            <person name="Lyhne E.K."/>
            <person name="Kogle M.E."/>
            <person name="Kuo A."/>
            <person name="Riley R."/>
            <person name="Clum A."/>
            <person name="Nolan M."/>
            <person name="Lipzen A."/>
            <person name="Salamov A."/>
            <person name="Henrissat B."/>
            <person name="Wiebenga A."/>
            <person name="De Vries R.P."/>
            <person name="Grigoriev I.V."/>
            <person name="Mortensen U.H."/>
            <person name="Andersen M.R."/>
            <person name="Baker S.E."/>
        </authorList>
    </citation>
    <scope>NUCLEOTIDE SEQUENCE [LARGE SCALE GENOMIC DNA]</scope>
    <source>
        <strain evidence="9">CBS 115656</strain>
    </source>
</reference>
<evidence type="ECO:0000256" key="3">
    <source>
        <dbReference type="ARBA" id="ARBA00022753"/>
    </source>
</evidence>
<dbReference type="GO" id="GO:0008757">
    <property type="term" value="F:S-adenosylmethionine-dependent methyltransferase activity"/>
    <property type="evidence" value="ECO:0007669"/>
    <property type="project" value="UniProtKB-ARBA"/>
</dbReference>
<dbReference type="Gene3D" id="1.20.120.1130">
    <property type="match status" value="1"/>
</dbReference>
<dbReference type="SUPFAM" id="SSF140427">
    <property type="entry name" value="VPS28 C-terminal domain-like"/>
    <property type="match status" value="1"/>
</dbReference>
<dbReference type="InterPro" id="IPR037206">
    <property type="entry name" value="VPS28_C_sf"/>
</dbReference>
<dbReference type="RefSeq" id="XP_025479102.1">
    <property type="nucleotide sequence ID" value="XM_025626069.1"/>
</dbReference>
<dbReference type="GeneID" id="37128525"/>
<dbReference type="SUPFAM" id="SSF53335">
    <property type="entry name" value="S-adenosyl-L-methionine-dependent methyltransferases"/>
    <property type="match status" value="1"/>
</dbReference>
<dbReference type="GO" id="GO:0044877">
    <property type="term" value="F:protein-containing complex binding"/>
    <property type="evidence" value="ECO:0007669"/>
    <property type="project" value="TreeGrafter"/>
</dbReference>
<keyword evidence="6" id="KW-1133">Transmembrane helix</keyword>
<dbReference type="AlphaFoldDB" id="A0A318YHS1"/>
<dbReference type="Gene3D" id="3.40.50.150">
    <property type="entry name" value="Vaccinia Virus protein VP39"/>
    <property type="match status" value="1"/>
</dbReference>
<evidence type="ECO:0000259" key="8">
    <source>
        <dbReference type="PROSITE" id="PS51313"/>
    </source>
</evidence>
<dbReference type="InterPro" id="IPR007143">
    <property type="entry name" value="Vps28"/>
</dbReference>
<dbReference type="InterPro" id="IPR019410">
    <property type="entry name" value="Methyltransf_16"/>
</dbReference>
<dbReference type="FunFam" id="1.20.120.1130:FF:000001">
    <property type="entry name" value="Vacuolar protein sorting-associated protein 28 homolog"/>
    <property type="match status" value="1"/>
</dbReference>
<feature type="domain" description="VPS28 C-terminal" evidence="7">
    <location>
        <begin position="149"/>
        <end position="243"/>
    </location>
</feature>
<dbReference type="GO" id="GO:0031902">
    <property type="term" value="C:late endosome membrane"/>
    <property type="evidence" value="ECO:0007669"/>
    <property type="project" value="UniProtKB-SubCell"/>
</dbReference>
<evidence type="ECO:0000256" key="1">
    <source>
        <dbReference type="ARBA" id="ARBA00004633"/>
    </source>
</evidence>
<accession>A0A318YHS1</accession>
<keyword evidence="6" id="KW-0812">Transmembrane</keyword>
<dbReference type="PROSITE" id="PS51313">
    <property type="entry name" value="VPS28_N"/>
    <property type="match status" value="1"/>
</dbReference>
<keyword evidence="4 5" id="KW-0653">Protein transport</keyword>
<dbReference type="PROSITE" id="PS51310">
    <property type="entry name" value="VPS28_C"/>
    <property type="match status" value="1"/>
</dbReference>
<dbReference type="InterPro" id="IPR017898">
    <property type="entry name" value="VPS28_N"/>
</dbReference>
<protein>
    <submittedName>
        <fullName evidence="9">VPS28-domain-containing protein</fullName>
    </submittedName>
</protein>
<evidence type="ECO:0000256" key="6">
    <source>
        <dbReference type="SAM" id="Phobius"/>
    </source>
</evidence>
<dbReference type="InterPro" id="IPR038358">
    <property type="entry name" value="VPS28_N_sf"/>
</dbReference>
<evidence type="ECO:0000259" key="7">
    <source>
        <dbReference type="PROSITE" id="PS51310"/>
    </source>
</evidence>
<dbReference type="InterPro" id="IPR037202">
    <property type="entry name" value="ESCRT_assembly_dom"/>
</dbReference>
<dbReference type="InterPro" id="IPR017899">
    <property type="entry name" value="VPS28_C"/>
</dbReference>
<evidence type="ECO:0000313" key="10">
    <source>
        <dbReference type="Proteomes" id="UP000247647"/>
    </source>
</evidence>
<dbReference type="Pfam" id="PF10294">
    <property type="entry name" value="Methyltransf_16"/>
    <property type="match status" value="1"/>
</dbReference>
<keyword evidence="3" id="KW-0967">Endosome</keyword>
<keyword evidence="2 5" id="KW-0813">Transport</keyword>
<organism evidence="9 10">
    <name type="scientific">Aspergillus neoniger (strain CBS 115656)</name>
    <dbReference type="NCBI Taxonomy" id="1448310"/>
    <lineage>
        <taxon>Eukaryota</taxon>
        <taxon>Fungi</taxon>
        <taxon>Dikarya</taxon>
        <taxon>Ascomycota</taxon>
        <taxon>Pezizomycotina</taxon>
        <taxon>Eurotiomycetes</taxon>
        <taxon>Eurotiomycetidae</taxon>
        <taxon>Eurotiales</taxon>
        <taxon>Aspergillaceae</taxon>
        <taxon>Aspergillus</taxon>
        <taxon>Aspergillus subgen. Circumdati</taxon>
    </lineage>
</organism>
<name>A0A318YHS1_ASPNB</name>
<dbReference type="EMBL" id="KZ821463">
    <property type="protein sequence ID" value="PYH33624.1"/>
    <property type="molecule type" value="Genomic_DNA"/>
</dbReference>
<feature type="transmembrane region" description="Helical" evidence="6">
    <location>
        <begin position="634"/>
        <end position="660"/>
    </location>
</feature>
<evidence type="ECO:0000256" key="5">
    <source>
        <dbReference type="PROSITE-ProRule" id="PRU00642"/>
    </source>
</evidence>
<feature type="domain" description="VPS28 N-terminal" evidence="8">
    <location>
        <begin position="21"/>
        <end position="129"/>
    </location>
</feature>
<dbReference type="FunFam" id="1.20.1440.200:FF:000003">
    <property type="entry name" value="Vacuolar protein sorting-associated protein 28"/>
    <property type="match status" value="1"/>
</dbReference>
<dbReference type="GO" id="GO:0043328">
    <property type="term" value="P:protein transport to vacuole involved in ubiquitin-dependent protein catabolic process via the multivesicular body sorting pathway"/>
    <property type="evidence" value="ECO:0007669"/>
    <property type="project" value="TreeGrafter"/>
</dbReference>
<comment type="subcellular location">
    <subcellularLocation>
        <location evidence="1">Late endosome membrane</location>
        <topology evidence="1">Peripheral membrane protein</topology>
    </subcellularLocation>
</comment>
<dbReference type="OrthoDB" id="433955at2759"/>
<dbReference type="SUPFAM" id="SSF140111">
    <property type="entry name" value="Endosomal sorting complex assembly domain"/>
    <property type="match status" value="1"/>
</dbReference>
<gene>
    <name evidence="9" type="ORF">BO87DRAFT_407395</name>
</gene>
<dbReference type="Proteomes" id="UP000247647">
    <property type="component" value="Unassembled WGS sequence"/>
</dbReference>
<keyword evidence="10" id="KW-1185">Reference proteome</keyword>
<comment type="similarity">
    <text evidence="5">Belongs to the VPS28 family.</text>
</comment>
<dbReference type="CDD" id="cd02440">
    <property type="entry name" value="AdoMet_MTases"/>
    <property type="match status" value="1"/>
</dbReference>
<keyword evidence="6" id="KW-0472">Membrane</keyword>
<dbReference type="Gene3D" id="1.20.1440.200">
    <property type="match status" value="1"/>
</dbReference>
<evidence type="ECO:0000313" key="9">
    <source>
        <dbReference type="EMBL" id="PYH33624.1"/>
    </source>
</evidence>
<sequence length="859" mass="94529">MYTQRPLAYAPTPYSYTPSPALAASINLDEEVKLASSAAERDLYESLAEIYGIIVTLDGLEKAYIKDVVTEAEYTETCTRLLKQYKSTLGDETVANEFVDLETFKRTWELECPRATERLRIGLPATVEQASHSTPAANMAPAAAGPAGASGSLILTATENFITFLDALKLNMVSKDALHPLLSEVIQSVNKVTDVDFENRGKIIQWLITLNQMRATEELGEDQARELAFDIEQAYLGFKATLVGLISPQNFCTMISADPDEPLHVFDLPQIHTKPSGTELIQALDLLTVKPRSFGPVAHEATKSRTVQPAGVTRYLTSIIASPLAWLDTDELREAVWDAAAARLSERSGRTAMPAMSRVFSIPSTTSDGLEGEEFTLTLHEPSLTADNLGMKTWVSSYLLSRRLHNLLDSTPNLVPTTSTTPQPRPDNNKTLRALELGAGTGLVGLSFAALRGSSASIHLTDLPDIVPNLAHNAALNVELLNRTGGVVTTGVLDWTDTPDPLPTAQEQYDLILAADPLYSPSHPKLLVDTITHWLSRGLDARVVLEMPLRDAYLPQVQELRDRMGQLGLAMVDEGEEIGYDDWESADGGALEVKLSGISKCTASDSNSEAKPMGSLSRIDPFSFLALLAASSCFFSAINMVIGLLAITAIPTVTGVAMGVSEQRKANERKNDERRMAKFNIDVAPPPNEEPDDEVQGLRVVLRDCKVYLDDPVPSKRKVPAHTAAAFYIEYPEPDHMKHLKRGFGLATTISDNPPMLGWLYADTNTHEMKYGNRSSSCDHVVGPWDWEDEETTVTLEENRQFVAVQEDDGCWALYYDRDGDDLERVLEEQGKLDNDFQPLRLKRNLIEQPVQKTKNDNS</sequence>
<dbReference type="InterPro" id="IPR029063">
    <property type="entry name" value="SAM-dependent_MTases_sf"/>
</dbReference>
<dbReference type="Pfam" id="PF03997">
    <property type="entry name" value="VPS28"/>
    <property type="match status" value="1"/>
</dbReference>
<dbReference type="GO" id="GO:0000813">
    <property type="term" value="C:ESCRT I complex"/>
    <property type="evidence" value="ECO:0007669"/>
    <property type="project" value="InterPro"/>
</dbReference>
<proteinExistence type="inferred from homology"/>
<dbReference type="PANTHER" id="PTHR12937">
    <property type="entry name" value="VACUOLAR PROTEIN SORTING 28, ISOFORM 2 VPS28"/>
    <property type="match status" value="1"/>
</dbReference>
<evidence type="ECO:0000256" key="2">
    <source>
        <dbReference type="ARBA" id="ARBA00022448"/>
    </source>
</evidence>